<dbReference type="InterPro" id="IPR016181">
    <property type="entry name" value="Acyl_CoA_acyltransferase"/>
</dbReference>
<dbReference type="KEGG" id="afs:AFR_11795"/>
<dbReference type="STRING" id="1246995.AFR_11795"/>
<dbReference type="Gene3D" id="3.40.630.30">
    <property type="match status" value="1"/>
</dbReference>
<dbReference type="PROSITE" id="PS51186">
    <property type="entry name" value="GNAT"/>
    <property type="match status" value="1"/>
</dbReference>
<dbReference type="eggNOG" id="COG0456">
    <property type="taxonomic scope" value="Bacteria"/>
</dbReference>
<dbReference type="OrthoDB" id="164800at2"/>
<dbReference type="GO" id="GO:0016747">
    <property type="term" value="F:acyltransferase activity, transferring groups other than amino-acyl groups"/>
    <property type="evidence" value="ECO:0007669"/>
    <property type="project" value="InterPro"/>
</dbReference>
<dbReference type="AlphaFoldDB" id="U5VUK4"/>
<dbReference type="InterPro" id="IPR000182">
    <property type="entry name" value="GNAT_dom"/>
</dbReference>
<evidence type="ECO:0000259" key="1">
    <source>
        <dbReference type="PROSITE" id="PS51186"/>
    </source>
</evidence>
<dbReference type="Pfam" id="PF13480">
    <property type="entry name" value="Acetyltransf_6"/>
    <property type="match status" value="1"/>
</dbReference>
<keyword evidence="3" id="KW-1185">Reference proteome</keyword>
<proteinExistence type="predicted"/>
<evidence type="ECO:0000313" key="3">
    <source>
        <dbReference type="Proteomes" id="UP000017746"/>
    </source>
</evidence>
<dbReference type="Proteomes" id="UP000017746">
    <property type="component" value="Chromosome"/>
</dbReference>
<gene>
    <name evidence="2" type="ORF">AFR_11795</name>
</gene>
<dbReference type="SUPFAM" id="SSF55729">
    <property type="entry name" value="Acyl-CoA N-acyltransferases (Nat)"/>
    <property type="match status" value="1"/>
</dbReference>
<accession>U5VUK4</accession>
<dbReference type="HOGENOM" id="CLU_079365_0_0_11"/>
<evidence type="ECO:0000313" key="2">
    <source>
        <dbReference type="EMBL" id="AGZ40648.1"/>
    </source>
</evidence>
<dbReference type="PATRIC" id="fig|1246995.3.peg.2402"/>
<feature type="domain" description="N-acetyltransferase" evidence="1">
    <location>
        <begin position="124"/>
        <end position="264"/>
    </location>
</feature>
<name>U5VUK4_9ACTN</name>
<dbReference type="RefSeq" id="WP_023360694.1">
    <property type="nucleotide sequence ID" value="NC_022657.1"/>
</dbReference>
<protein>
    <recommendedName>
        <fullName evidence="1">N-acetyltransferase domain-containing protein</fullName>
    </recommendedName>
</protein>
<dbReference type="CDD" id="cd04301">
    <property type="entry name" value="NAT_SF"/>
    <property type="match status" value="1"/>
</dbReference>
<reference evidence="2 3" key="1">
    <citation type="journal article" date="2014" name="J. Biotechnol.">
        <title>Complete genome sequence of the actinobacterium Actinoplanes friuliensis HAG 010964, producer of the lipopeptide antibiotic friulimycin.</title>
        <authorList>
            <person name="Ruckert C."/>
            <person name="Szczepanowski R."/>
            <person name="Albersmeier A."/>
            <person name="Goesmann A."/>
            <person name="Fischer N."/>
            <person name="Steinkamper A."/>
            <person name="Puhler A."/>
            <person name="Biener R."/>
            <person name="Schwartz D."/>
            <person name="Kalinowski J."/>
        </authorList>
    </citation>
    <scope>NUCLEOTIDE SEQUENCE [LARGE SCALE GENOMIC DNA]</scope>
    <source>
        <strain evidence="2 3">DSM 7358</strain>
    </source>
</reference>
<dbReference type="InterPro" id="IPR038740">
    <property type="entry name" value="BioF2-like_GNAT_dom"/>
</dbReference>
<sequence length="278" mass="30037">MTDLDALLAMHDEWMRIPPQIPLPGVGYEWDGRLLRITGQMRGMLRGPRDIGVEGDDLDRLIQRQVDYFGARGEAFEWKVRGHDLPADLPNRLLAAGFVPELQSAVLIGFSEQIAAEPVLPDGVQLRRVTAEADMRRIAEMQSAVWGGDLSWIGDYLWGLVVTTPDDIVVLVAEAAGEVVCAAFILCGGEGSYGALLGGSTLPAWQRRGIYRALVHARAQIAVERGLELLQVDASPHSAPILQKMGFHQVSTSALYAWAPPQAQGSSNSQSSNGGSGS</sequence>
<dbReference type="EMBL" id="CP006272">
    <property type="protein sequence ID" value="AGZ40648.1"/>
    <property type="molecule type" value="Genomic_DNA"/>
</dbReference>
<organism evidence="2 3">
    <name type="scientific">Actinoplanes friuliensis DSM 7358</name>
    <dbReference type="NCBI Taxonomy" id="1246995"/>
    <lineage>
        <taxon>Bacteria</taxon>
        <taxon>Bacillati</taxon>
        <taxon>Actinomycetota</taxon>
        <taxon>Actinomycetes</taxon>
        <taxon>Micromonosporales</taxon>
        <taxon>Micromonosporaceae</taxon>
        <taxon>Actinoplanes</taxon>
    </lineage>
</organism>